<organism evidence="1 2">
    <name type="scientific">Sphingomonas edaphi</name>
    <dbReference type="NCBI Taxonomy" id="2315689"/>
    <lineage>
        <taxon>Bacteria</taxon>
        <taxon>Pseudomonadati</taxon>
        <taxon>Pseudomonadota</taxon>
        <taxon>Alphaproteobacteria</taxon>
        <taxon>Sphingomonadales</taxon>
        <taxon>Sphingomonadaceae</taxon>
        <taxon>Sphingomonas</taxon>
    </lineage>
</organism>
<dbReference type="Proteomes" id="UP000285023">
    <property type="component" value="Unassembled WGS sequence"/>
</dbReference>
<evidence type="ECO:0000313" key="2">
    <source>
        <dbReference type="Proteomes" id="UP000285023"/>
    </source>
</evidence>
<dbReference type="RefSeq" id="WP_119531016.1">
    <property type="nucleotide sequence ID" value="NZ_QXTF01000001.1"/>
</dbReference>
<name>A0A418Q117_9SPHN</name>
<proteinExistence type="predicted"/>
<sequence length="338" mass="36654">MMPVEWPLAASAADRPTDPARPGAGRDRLGIVMSDFFLDDSGRLTDEERALMAAMLRGLVTEIADELIAALPTLLVAQAESAKDLAYRRLRRVDLLERRGLVALLLRRADEQQLTGYRERGGEALVASLVSDDDAPVAEAAMALTLARGRRRDRFGRLGLEYDDLDAEDAVALTHSVAAALRENLDREADLPLGEASRSLLSRHDEGRRLEASVAALARALEAAGRAGDDMITAAAKDGDAVLLVNLLARRAGIDGIDAWNFFTGGDAMLLARLADCGRPAAAQILAGFDSITGPGAAERFIDTFDAIAEDRVEHCRRWMRLDPHYRNARYALEQANG</sequence>
<dbReference type="Pfam" id="PF10098">
    <property type="entry name" value="DUF2336"/>
    <property type="match status" value="1"/>
</dbReference>
<dbReference type="AlphaFoldDB" id="A0A418Q117"/>
<comment type="caution">
    <text evidence="1">The sequence shown here is derived from an EMBL/GenBank/DDBJ whole genome shotgun (WGS) entry which is preliminary data.</text>
</comment>
<accession>A0A418Q117</accession>
<gene>
    <name evidence="1" type="ORF">D3M59_01730</name>
</gene>
<dbReference type="OrthoDB" id="7559850at2"/>
<evidence type="ECO:0000313" key="1">
    <source>
        <dbReference type="EMBL" id="RIX31752.1"/>
    </source>
</evidence>
<dbReference type="InterPro" id="IPR019285">
    <property type="entry name" value="DUF2336"/>
</dbReference>
<dbReference type="EMBL" id="QXTF01000001">
    <property type="protein sequence ID" value="RIX31752.1"/>
    <property type="molecule type" value="Genomic_DNA"/>
</dbReference>
<reference evidence="1 2" key="1">
    <citation type="submission" date="2018-09" db="EMBL/GenBank/DDBJ databases">
        <title>Sphingomonas sp. DAC4.</title>
        <authorList>
            <person name="Seo T."/>
        </authorList>
    </citation>
    <scope>NUCLEOTIDE SEQUENCE [LARGE SCALE GENOMIC DNA]</scope>
    <source>
        <strain evidence="1 2">DAC4</strain>
    </source>
</reference>
<protein>
    <submittedName>
        <fullName evidence="1">DUF2336 domain-containing protein</fullName>
    </submittedName>
</protein>
<keyword evidence="2" id="KW-1185">Reference proteome</keyword>